<dbReference type="Proteomes" id="UP000235145">
    <property type="component" value="Unassembled WGS sequence"/>
</dbReference>
<dbReference type="AlphaFoldDB" id="A0A9R1WG65"/>
<proteinExistence type="predicted"/>
<organism evidence="1 2">
    <name type="scientific">Lactuca sativa</name>
    <name type="common">Garden lettuce</name>
    <dbReference type="NCBI Taxonomy" id="4236"/>
    <lineage>
        <taxon>Eukaryota</taxon>
        <taxon>Viridiplantae</taxon>
        <taxon>Streptophyta</taxon>
        <taxon>Embryophyta</taxon>
        <taxon>Tracheophyta</taxon>
        <taxon>Spermatophyta</taxon>
        <taxon>Magnoliopsida</taxon>
        <taxon>eudicotyledons</taxon>
        <taxon>Gunneridae</taxon>
        <taxon>Pentapetalae</taxon>
        <taxon>asterids</taxon>
        <taxon>campanulids</taxon>
        <taxon>Asterales</taxon>
        <taxon>Asteraceae</taxon>
        <taxon>Cichorioideae</taxon>
        <taxon>Cichorieae</taxon>
        <taxon>Lactucinae</taxon>
        <taxon>Lactuca</taxon>
    </lineage>
</organism>
<protein>
    <submittedName>
        <fullName evidence="1">Uncharacterized protein</fullName>
    </submittedName>
</protein>
<evidence type="ECO:0000313" key="2">
    <source>
        <dbReference type="Proteomes" id="UP000235145"/>
    </source>
</evidence>
<sequence>MLFFVQHDSNNFNVKAIVNLKRSECNIEEVFDVLDGVRRDLFRQTIFGYLLDVPRLQGDELLFHKMFLHQIWSDDVLSLDGIKRLYFRVVSEKMVSTKNRCSLRECLFPNHTNSLVKIGDLKSYILNHQFLEVGDADAVRVCLIYILCEYFLGKEINHQDLEDTWNKINKYLSPPERRQTLKYSVLGFTVPFRIWIVTTKISKQLKLFKITHFINVVTKRFSIHYLTEYFPRFIS</sequence>
<evidence type="ECO:0000313" key="1">
    <source>
        <dbReference type="EMBL" id="KAJ0224630.1"/>
    </source>
</evidence>
<dbReference type="PANTHER" id="PTHR48449:SF1">
    <property type="entry name" value="DUF1985 DOMAIN-CONTAINING PROTEIN"/>
    <property type="match status" value="1"/>
</dbReference>
<comment type="caution">
    <text evidence="1">The sequence shown here is derived from an EMBL/GenBank/DDBJ whole genome shotgun (WGS) entry which is preliminary data.</text>
</comment>
<dbReference type="PANTHER" id="PTHR48449">
    <property type="entry name" value="DUF1985 DOMAIN-CONTAINING PROTEIN"/>
    <property type="match status" value="1"/>
</dbReference>
<gene>
    <name evidence="1" type="ORF">LSAT_V11C100044090</name>
</gene>
<name>A0A9R1WG65_LACSA</name>
<keyword evidence="2" id="KW-1185">Reference proteome</keyword>
<accession>A0A9R1WG65</accession>
<dbReference type="EMBL" id="NBSK02000001">
    <property type="protein sequence ID" value="KAJ0224630.1"/>
    <property type="molecule type" value="Genomic_DNA"/>
</dbReference>
<reference evidence="1 2" key="1">
    <citation type="journal article" date="2017" name="Nat. Commun.">
        <title>Genome assembly with in vitro proximity ligation data and whole-genome triplication in lettuce.</title>
        <authorList>
            <person name="Reyes-Chin-Wo S."/>
            <person name="Wang Z."/>
            <person name="Yang X."/>
            <person name="Kozik A."/>
            <person name="Arikit S."/>
            <person name="Song C."/>
            <person name="Xia L."/>
            <person name="Froenicke L."/>
            <person name="Lavelle D.O."/>
            <person name="Truco M.J."/>
            <person name="Xia R."/>
            <person name="Zhu S."/>
            <person name="Xu C."/>
            <person name="Xu H."/>
            <person name="Xu X."/>
            <person name="Cox K."/>
            <person name="Korf I."/>
            <person name="Meyers B.C."/>
            <person name="Michelmore R.W."/>
        </authorList>
    </citation>
    <scope>NUCLEOTIDE SEQUENCE [LARGE SCALE GENOMIC DNA]</scope>
    <source>
        <strain evidence="2">cv. Salinas</strain>
        <tissue evidence="1">Seedlings</tissue>
    </source>
</reference>